<evidence type="ECO:0000256" key="4">
    <source>
        <dbReference type="ARBA" id="ARBA00022475"/>
    </source>
</evidence>
<evidence type="ECO:0000256" key="6">
    <source>
        <dbReference type="ARBA" id="ARBA00022989"/>
    </source>
</evidence>
<proteinExistence type="predicted"/>
<feature type="region of interest" description="Disordered" evidence="15">
    <location>
        <begin position="396"/>
        <end position="425"/>
    </location>
</feature>
<evidence type="ECO:0000256" key="16">
    <source>
        <dbReference type="SAM" id="Phobius"/>
    </source>
</evidence>
<feature type="region of interest" description="Disordered" evidence="15">
    <location>
        <begin position="231"/>
        <end position="250"/>
    </location>
</feature>
<dbReference type="PANTHER" id="PTHR22752">
    <property type="entry name" value="G PROTEIN-COUPLED RECEPTOR"/>
    <property type="match status" value="1"/>
</dbReference>
<comment type="subcellular location">
    <subcellularLocation>
        <location evidence="2">Cell membrane</location>
        <topology evidence="2">Multi-pass membrane protein</topology>
    </subcellularLocation>
    <subcellularLocation>
        <location evidence="1">Cell projection</location>
        <location evidence="1">Cilium membrane</location>
    </subcellularLocation>
</comment>
<dbReference type="AlphaFoldDB" id="A0A8B8EDJ3"/>
<dbReference type="InterPro" id="IPR000276">
    <property type="entry name" value="GPCR_Rhodpsn"/>
</dbReference>
<dbReference type="RefSeq" id="XP_022338174.1">
    <property type="nucleotide sequence ID" value="XM_022482466.1"/>
</dbReference>
<keyword evidence="10" id="KW-1015">Disulfide bond</keyword>
<organism evidence="18 21">
    <name type="scientific">Crassostrea virginica</name>
    <name type="common">Eastern oyster</name>
    <dbReference type="NCBI Taxonomy" id="6565"/>
    <lineage>
        <taxon>Eukaryota</taxon>
        <taxon>Metazoa</taxon>
        <taxon>Spiralia</taxon>
        <taxon>Lophotrochozoa</taxon>
        <taxon>Mollusca</taxon>
        <taxon>Bivalvia</taxon>
        <taxon>Autobranchia</taxon>
        <taxon>Pteriomorphia</taxon>
        <taxon>Ostreida</taxon>
        <taxon>Ostreoidea</taxon>
        <taxon>Ostreidae</taxon>
        <taxon>Crassostrea</taxon>
    </lineage>
</organism>
<dbReference type="RefSeq" id="XP_022338173.1">
    <property type="nucleotide sequence ID" value="XM_022482465.1"/>
</dbReference>
<reference evidence="19 20" key="1">
    <citation type="submission" date="2025-04" db="UniProtKB">
        <authorList>
            <consortium name="RefSeq"/>
        </authorList>
    </citation>
    <scope>IDENTIFICATION</scope>
    <source>
        <tissue evidence="19 20">Whole sample</tissue>
    </source>
</reference>
<dbReference type="GeneID" id="111133799"/>
<evidence type="ECO:0000256" key="3">
    <source>
        <dbReference type="ARBA" id="ARBA00022473"/>
    </source>
</evidence>
<feature type="region of interest" description="Disordered" evidence="15">
    <location>
        <begin position="594"/>
        <end position="618"/>
    </location>
</feature>
<name>A0A8B8EDJ3_CRAVI</name>
<evidence type="ECO:0000256" key="2">
    <source>
        <dbReference type="ARBA" id="ARBA00004651"/>
    </source>
</evidence>
<evidence type="ECO:0000256" key="12">
    <source>
        <dbReference type="ARBA" id="ARBA00023180"/>
    </source>
</evidence>
<dbReference type="GO" id="GO:0005768">
    <property type="term" value="C:endosome"/>
    <property type="evidence" value="ECO:0007669"/>
    <property type="project" value="TreeGrafter"/>
</dbReference>
<evidence type="ECO:0000256" key="10">
    <source>
        <dbReference type="ARBA" id="ARBA00023157"/>
    </source>
</evidence>
<dbReference type="GO" id="GO:0060170">
    <property type="term" value="C:ciliary membrane"/>
    <property type="evidence" value="ECO:0007669"/>
    <property type="project" value="UniProtKB-SubCell"/>
</dbReference>
<dbReference type="KEGG" id="cvn:111133799"/>
<keyword evidence="18" id="KW-1185">Reference proteome</keyword>
<evidence type="ECO:0000313" key="19">
    <source>
        <dbReference type="RefSeq" id="XP_022338173.1"/>
    </source>
</evidence>
<keyword evidence="9 16" id="KW-0472">Membrane</keyword>
<accession>A0A8B8EDJ3</accession>
<dbReference type="PROSITE" id="PS50262">
    <property type="entry name" value="G_PROTEIN_RECEP_F1_2"/>
    <property type="match status" value="1"/>
</dbReference>
<feature type="transmembrane region" description="Helical" evidence="16">
    <location>
        <begin position="69"/>
        <end position="89"/>
    </location>
</feature>
<dbReference type="PRINTS" id="PR00237">
    <property type="entry name" value="GPCRRHODOPSN"/>
</dbReference>
<evidence type="ECO:0000256" key="7">
    <source>
        <dbReference type="ARBA" id="ARBA00023040"/>
    </source>
</evidence>
<dbReference type="InterPro" id="IPR017452">
    <property type="entry name" value="GPCR_Rhodpsn_7TM"/>
</dbReference>
<keyword evidence="5 16" id="KW-0812">Transmembrane</keyword>
<keyword evidence="11" id="KW-0675">Receptor</keyword>
<dbReference type="PANTHER" id="PTHR22752:SF10">
    <property type="entry name" value="G-PROTEIN COUPLED RECEPTOR 161"/>
    <property type="match status" value="1"/>
</dbReference>
<keyword evidence="7" id="KW-0297">G-protein coupled receptor</keyword>
<keyword evidence="6 16" id="KW-1133">Transmembrane helix</keyword>
<feature type="transmembrane region" description="Helical" evidence="16">
    <location>
        <begin position="269"/>
        <end position="291"/>
    </location>
</feature>
<dbReference type="Gene3D" id="1.20.1070.10">
    <property type="entry name" value="Rhodopsin 7-helix transmembrane proteins"/>
    <property type="match status" value="1"/>
</dbReference>
<protein>
    <submittedName>
        <fullName evidence="19 20">G-protein coupled receptor 161-like</fullName>
    </submittedName>
</protein>
<feature type="domain" description="G-protein coupled receptors family 1 profile" evidence="17">
    <location>
        <begin position="48"/>
        <end position="320"/>
    </location>
</feature>
<feature type="transmembrane region" description="Helical" evidence="16">
    <location>
        <begin position="31"/>
        <end position="57"/>
    </location>
</feature>
<feature type="transmembrane region" description="Helical" evidence="16">
    <location>
        <begin position="109"/>
        <end position="127"/>
    </location>
</feature>
<dbReference type="OrthoDB" id="10071887at2759"/>
<evidence type="ECO:0000256" key="5">
    <source>
        <dbReference type="ARBA" id="ARBA00022692"/>
    </source>
</evidence>
<keyword evidence="8" id="KW-0969">Cilium</keyword>
<feature type="transmembrane region" description="Helical" evidence="16">
    <location>
        <begin position="303"/>
        <end position="323"/>
    </location>
</feature>
<sequence length="618" mass="69740">MSVILRRLLSSSNIFCNGTNSDCTSEPNVGLALMALLVGVILALSLAMNSVVCVVFYKKSYLLSVSNSFVLNLSCCQLCLSILVVPFVLASVFSTKWAFDDTFCKVQGYFFTICIIVIQFSLMIISIDRNYAIINSLRYPYVFTPKLGHFLIASAWILSLMIALPPLIGWGSYVYIPDQYLCGMNWKTSKEFLLFIVVVCFLIPLLVQSWCYLSIFKAAIGQTKRRSRVYPSMPSTVRDPPSNSSDSSDLSQSVQVQYRNMECKAVRTILLIAFAYALCWVPYLTIIINHLRGNNAFTSEVNSFAICLVFCTGIVNPIIYVFMNRVTRHEINKFFCDTINKGSGRTTTGNESDEFYSTTMTTYSSSKQNVVVWTTQKMRSKVPAACNIEMNTIQEVREASTSSSPNTELKELKRTHSPQSGEPSTILVSNSALTIPGTSQMNTLTQSTDLSECSEQSPHLQQRHHVVSATRALSPEVPRQRVSRAQSEFLSRGETFLSQKQKDCGSFLFFEGKCKEVRVHRKRSNSHFHDSSKTLSFEKSPSLLSKFKNVSSMKRISEECPSRELFFSHPSFRNIPEKAMLNEGRERAMTIGESYVQRENSRRRTDIENSEKDTMSNH</sequence>
<feature type="compositionally biased region" description="Low complexity" evidence="15">
    <location>
        <begin position="239"/>
        <end position="250"/>
    </location>
</feature>
<dbReference type="Pfam" id="PF00001">
    <property type="entry name" value="7tm_1"/>
    <property type="match status" value="1"/>
</dbReference>
<evidence type="ECO:0000256" key="9">
    <source>
        <dbReference type="ARBA" id="ARBA00023136"/>
    </source>
</evidence>
<evidence type="ECO:0000256" key="14">
    <source>
        <dbReference type="ARBA" id="ARBA00023273"/>
    </source>
</evidence>
<evidence type="ECO:0000313" key="21">
    <source>
        <dbReference type="RefSeq" id="XP_022338175.1"/>
    </source>
</evidence>
<evidence type="ECO:0000256" key="1">
    <source>
        <dbReference type="ARBA" id="ARBA00004309"/>
    </source>
</evidence>
<dbReference type="CDD" id="cd00637">
    <property type="entry name" value="7tm_classA_rhodopsin-like"/>
    <property type="match status" value="1"/>
</dbReference>
<evidence type="ECO:0000259" key="17">
    <source>
        <dbReference type="PROSITE" id="PS50262"/>
    </source>
</evidence>
<evidence type="ECO:0000256" key="15">
    <source>
        <dbReference type="SAM" id="MobiDB-lite"/>
    </source>
</evidence>
<feature type="compositionally biased region" description="Polar residues" evidence="15">
    <location>
        <begin position="396"/>
        <end position="407"/>
    </location>
</feature>
<evidence type="ECO:0000256" key="8">
    <source>
        <dbReference type="ARBA" id="ARBA00023069"/>
    </source>
</evidence>
<dbReference type="GO" id="GO:0004930">
    <property type="term" value="F:G protein-coupled receptor activity"/>
    <property type="evidence" value="ECO:0007669"/>
    <property type="project" value="UniProtKB-KW"/>
</dbReference>
<keyword evidence="4" id="KW-1003">Cell membrane</keyword>
<keyword evidence="13" id="KW-0807">Transducer</keyword>
<dbReference type="SUPFAM" id="SSF81321">
    <property type="entry name" value="Family A G protein-coupled receptor-like"/>
    <property type="match status" value="1"/>
</dbReference>
<feature type="transmembrane region" description="Helical" evidence="16">
    <location>
        <begin position="147"/>
        <end position="172"/>
    </location>
</feature>
<keyword evidence="12" id="KW-0325">Glycoprotein</keyword>
<evidence type="ECO:0000313" key="18">
    <source>
        <dbReference type="Proteomes" id="UP000694844"/>
    </source>
</evidence>
<feature type="compositionally biased region" description="Basic and acidic residues" evidence="15">
    <location>
        <begin position="599"/>
        <end position="618"/>
    </location>
</feature>
<feature type="transmembrane region" description="Helical" evidence="16">
    <location>
        <begin position="192"/>
        <end position="216"/>
    </location>
</feature>
<dbReference type="Proteomes" id="UP000694844">
    <property type="component" value="Chromosome 5"/>
</dbReference>
<keyword evidence="3" id="KW-0217">Developmental protein</keyword>
<evidence type="ECO:0000313" key="20">
    <source>
        <dbReference type="RefSeq" id="XP_022338174.1"/>
    </source>
</evidence>
<evidence type="ECO:0000256" key="13">
    <source>
        <dbReference type="ARBA" id="ARBA00023224"/>
    </source>
</evidence>
<keyword evidence="14" id="KW-0966">Cell projection</keyword>
<dbReference type="RefSeq" id="XP_022338175.1">
    <property type="nucleotide sequence ID" value="XM_022482467.1"/>
</dbReference>
<gene>
    <name evidence="19 20 21" type="primary">LOC111133799</name>
</gene>
<evidence type="ECO:0000256" key="11">
    <source>
        <dbReference type="ARBA" id="ARBA00023170"/>
    </source>
</evidence>